<evidence type="ECO:0000313" key="2">
    <source>
        <dbReference type="EMBL" id="PNP57960.1"/>
    </source>
</evidence>
<accession>A0A2K0UJJ1</accession>
<protein>
    <submittedName>
        <fullName evidence="2">Uncharacterized protein</fullName>
    </submittedName>
</protein>
<name>A0A2K0UJJ1_TRIHA</name>
<gene>
    <name evidence="2" type="ORF">THARTR1_02118</name>
</gene>
<feature type="region of interest" description="Disordered" evidence="1">
    <location>
        <begin position="1"/>
        <end position="31"/>
    </location>
</feature>
<sequence length="31" mass="3529">MATRRIVNSERTILEKDDTEEKSNISPAVPK</sequence>
<feature type="compositionally biased region" description="Basic and acidic residues" evidence="1">
    <location>
        <begin position="12"/>
        <end position="23"/>
    </location>
</feature>
<dbReference type="AlphaFoldDB" id="A0A2K0UJJ1"/>
<dbReference type="EMBL" id="MTYI01000023">
    <property type="protein sequence ID" value="PNP57960.1"/>
    <property type="molecule type" value="Genomic_DNA"/>
</dbReference>
<organism evidence="2 3">
    <name type="scientific">Trichoderma harzianum</name>
    <name type="common">Hypocrea lixii</name>
    <dbReference type="NCBI Taxonomy" id="5544"/>
    <lineage>
        <taxon>Eukaryota</taxon>
        <taxon>Fungi</taxon>
        <taxon>Dikarya</taxon>
        <taxon>Ascomycota</taxon>
        <taxon>Pezizomycotina</taxon>
        <taxon>Sordariomycetes</taxon>
        <taxon>Hypocreomycetidae</taxon>
        <taxon>Hypocreales</taxon>
        <taxon>Hypocreaceae</taxon>
        <taxon>Trichoderma</taxon>
    </lineage>
</organism>
<dbReference type="OrthoDB" id="160405at2759"/>
<dbReference type="Proteomes" id="UP000236290">
    <property type="component" value="Unassembled WGS sequence"/>
</dbReference>
<reference evidence="2 3" key="1">
    <citation type="submission" date="2017-02" db="EMBL/GenBank/DDBJ databases">
        <title>Genomes of Trichoderma spp. with biocontrol activity.</title>
        <authorList>
            <person name="Gardiner D."/>
            <person name="Kazan K."/>
            <person name="Vos C."/>
            <person name="Harvey P."/>
        </authorList>
    </citation>
    <scope>NUCLEOTIDE SEQUENCE [LARGE SCALE GENOMIC DNA]</scope>
    <source>
        <strain evidence="2 3">Tr1</strain>
    </source>
</reference>
<proteinExistence type="predicted"/>
<comment type="caution">
    <text evidence="2">The sequence shown here is derived from an EMBL/GenBank/DDBJ whole genome shotgun (WGS) entry which is preliminary data.</text>
</comment>
<evidence type="ECO:0000313" key="3">
    <source>
        <dbReference type="Proteomes" id="UP000236290"/>
    </source>
</evidence>
<evidence type="ECO:0000256" key="1">
    <source>
        <dbReference type="SAM" id="MobiDB-lite"/>
    </source>
</evidence>